<name>A0ABT9WXD2_9BACI</name>
<feature type="transmembrane region" description="Helical" evidence="1">
    <location>
        <begin position="21"/>
        <end position="43"/>
    </location>
</feature>
<feature type="domain" description="Phosphatidic acid phosphatase type 2/haloperoxidase" evidence="2">
    <location>
        <begin position="49"/>
        <end position="158"/>
    </location>
</feature>
<dbReference type="SUPFAM" id="SSF48317">
    <property type="entry name" value="Acid phosphatase/Vanadium-dependent haloperoxidase"/>
    <property type="match status" value="1"/>
</dbReference>
<dbReference type="GO" id="GO:0050380">
    <property type="term" value="F:undecaprenyl-diphosphatase activity"/>
    <property type="evidence" value="ECO:0007669"/>
    <property type="project" value="UniProtKB-EC"/>
</dbReference>
<feature type="transmembrane region" description="Helical" evidence="1">
    <location>
        <begin position="116"/>
        <end position="137"/>
    </location>
</feature>
<gene>
    <name evidence="3" type="ORF">J2S08_003849</name>
</gene>
<dbReference type="InterPro" id="IPR000326">
    <property type="entry name" value="PAP2/HPO"/>
</dbReference>
<comment type="caution">
    <text evidence="3">The sequence shown here is derived from an EMBL/GenBank/DDBJ whole genome shotgun (WGS) entry which is preliminary data.</text>
</comment>
<evidence type="ECO:0000256" key="1">
    <source>
        <dbReference type="SAM" id="Phobius"/>
    </source>
</evidence>
<evidence type="ECO:0000259" key="2">
    <source>
        <dbReference type="SMART" id="SM00014"/>
    </source>
</evidence>
<accession>A0ABT9WXD2</accession>
<dbReference type="CDD" id="cd03385">
    <property type="entry name" value="PAP2_BcrC_like"/>
    <property type="match status" value="1"/>
</dbReference>
<dbReference type="Pfam" id="PF01569">
    <property type="entry name" value="PAP2"/>
    <property type="match status" value="1"/>
</dbReference>
<keyword evidence="4" id="KW-1185">Reference proteome</keyword>
<reference evidence="3 4" key="1">
    <citation type="submission" date="2023-07" db="EMBL/GenBank/DDBJ databases">
        <title>Genomic Encyclopedia of Type Strains, Phase IV (KMG-IV): sequencing the most valuable type-strain genomes for metagenomic binning, comparative biology and taxonomic classification.</title>
        <authorList>
            <person name="Goeker M."/>
        </authorList>
    </citation>
    <scope>NUCLEOTIDE SEQUENCE [LARGE SCALE GENOMIC DNA]</scope>
    <source>
        <strain evidence="3 4">DSM 23837</strain>
    </source>
</reference>
<feature type="transmembrane region" description="Helical" evidence="1">
    <location>
        <begin position="55"/>
        <end position="72"/>
    </location>
</feature>
<keyword evidence="1" id="KW-1133">Transmembrane helix</keyword>
<proteinExistence type="predicted"/>
<dbReference type="RefSeq" id="WP_307232390.1">
    <property type="nucleotide sequence ID" value="NZ_JAUSTT010000030.1"/>
</dbReference>
<dbReference type="Gene3D" id="1.20.144.10">
    <property type="entry name" value="Phosphatidic acid phosphatase type 2/haloperoxidase"/>
    <property type="match status" value="1"/>
</dbReference>
<dbReference type="InterPro" id="IPR036938">
    <property type="entry name" value="PAP2/HPO_sf"/>
</dbReference>
<evidence type="ECO:0000313" key="3">
    <source>
        <dbReference type="EMBL" id="MDQ0177955.1"/>
    </source>
</evidence>
<dbReference type="PANTHER" id="PTHR14969">
    <property type="entry name" value="SPHINGOSINE-1-PHOSPHATE PHOSPHOHYDROLASE"/>
    <property type="match status" value="1"/>
</dbReference>
<sequence>MDDKMFRAINGLAGRCTPLDMLMILISNKIRFVFMIVLIFMWFRKCSQKVTTNAITSAIVTMIIHIVMKIMYFRPRPFINRCVGILIPAKTNSSFPSKHTLLVFAISTSIFLRDRFLGMIMWGLSMLTGLSRIWVGHHYPSDIIGSALIGSITSIFVDYYSKLAEACKGAKSE</sequence>
<dbReference type="InterPro" id="IPR033879">
    <property type="entry name" value="UPP_Pase"/>
</dbReference>
<dbReference type="EMBL" id="JAUSTT010000030">
    <property type="protein sequence ID" value="MDQ0177955.1"/>
    <property type="molecule type" value="Genomic_DNA"/>
</dbReference>
<feature type="transmembrane region" description="Helical" evidence="1">
    <location>
        <begin position="143"/>
        <end position="161"/>
    </location>
</feature>
<keyword evidence="1" id="KW-0472">Membrane</keyword>
<evidence type="ECO:0000313" key="4">
    <source>
        <dbReference type="Proteomes" id="UP001223586"/>
    </source>
</evidence>
<protein>
    <submittedName>
        <fullName evidence="3">Undecaprenyl-diphosphatase</fullName>
        <ecNumber evidence="3">3.6.1.27</ecNumber>
    </submittedName>
</protein>
<organism evidence="3 4">
    <name type="scientific">Bacillus chungangensis</name>
    <dbReference type="NCBI Taxonomy" id="587633"/>
    <lineage>
        <taxon>Bacteria</taxon>
        <taxon>Bacillati</taxon>
        <taxon>Bacillota</taxon>
        <taxon>Bacilli</taxon>
        <taxon>Bacillales</taxon>
        <taxon>Bacillaceae</taxon>
        <taxon>Bacillus</taxon>
    </lineage>
</organism>
<dbReference type="PANTHER" id="PTHR14969:SF58">
    <property type="entry name" value="UNDECAPRENYL-DIPHOSPHATASE BCRC"/>
    <property type="match status" value="1"/>
</dbReference>
<dbReference type="EC" id="3.6.1.27" evidence="3"/>
<dbReference type="SMART" id="SM00014">
    <property type="entry name" value="acidPPc"/>
    <property type="match status" value="1"/>
</dbReference>
<dbReference type="Proteomes" id="UP001223586">
    <property type="component" value="Unassembled WGS sequence"/>
</dbReference>
<keyword evidence="1" id="KW-0812">Transmembrane</keyword>
<keyword evidence="3" id="KW-0378">Hydrolase</keyword>